<keyword evidence="1" id="KW-0540">Nuclease</keyword>
<sequence>MKFTTSTLVTFAIAITLGNAAALPPADDALVLRAADGALPLELQGVEEWTRGGDDDDDDDDDALQEREVRPKYHFKNFPKSGGKCAARAYSGGNVKDAGAEAGKLADRNKQLGSGKYPHGYGNREEIKFSDKCKGKTLEESYTGTPPDPGADRVVVTVSNRDKKGNVDVTYCGMMTHEGAPVRNGFVVCS</sequence>
<proteinExistence type="predicted"/>
<dbReference type="Gene3D" id="3.10.450.30">
    <property type="entry name" value="Microbial ribonucleases"/>
    <property type="match status" value="1"/>
</dbReference>
<dbReference type="Proteomes" id="UP001480595">
    <property type="component" value="Unassembled WGS sequence"/>
</dbReference>
<feature type="signal peptide" evidence="3">
    <location>
        <begin position="1"/>
        <end position="22"/>
    </location>
</feature>
<reference evidence="4 5" key="1">
    <citation type="submission" date="2023-01" db="EMBL/GenBank/DDBJ databases">
        <title>Analysis of 21 Apiospora genomes using comparative genomics revels a genus with tremendous synthesis potential of carbohydrate active enzymes and secondary metabolites.</title>
        <authorList>
            <person name="Sorensen T."/>
        </authorList>
    </citation>
    <scope>NUCLEOTIDE SEQUENCE [LARGE SCALE GENOMIC DNA]</scope>
    <source>
        <strain evidence="4 5">CBS 135458</strain>
    </source>
</reference>
<name>A0ABR1VGY9_9PEZI</name>
<gene>
    <name evidence="4" type="ORF">PG994_005875</name>
</gene>
<protein>
    <submittedName>
        <fullName evidence="4">Uncharacterized protein</fullName>
    </submittedName>
</protein>
<accession>A0ABR1VGY9</accession>
<dbReference type="InterPro" id="IPR000026">
    <property type="entry name" value="N1-like"/>
</dbReference>
<feature type="chain" id="PRO_5046971500" evidence="3">
    <location>
        <begin position="23"/>
        <end position="190"/>
    </location>
</feature>
<dbReference type="RefSeq" id="XP_066716553.1">
    <property type="nucleotide sequence ID" value="XM_066857284.1"/>
</dbReference>
<dbReference type="Pfam" id="PF00545">
    <property type="entry name" value="Ribonuclease"/>
    <property type="match status" value="1"/>
</dbReference>
<keyword evidence="3" id="KW-0732">Signal</keyword>
<keyword evidence="2" id="KW-0378">Hydrolase</keyword>
<organism evidence="4 5">
    <name type="scientific">Apiospora phragmitis</name>
    <dbReference type="NCBI Taxonomy" id="2905665"/>
    <lineage>
        <taxon>Eukaryota</taxon>
        <taxon>Fungi</taxon>
        <taxon>Dikarya</taxon>
        <taxon>Ascomycota</taxon>
        <taxon>Pezizomycotina</taxon>
        <taxon>Sordariomycetes</taxon>
        <taxon>Xylariomycetidae</taxon>
        <taxon>Amphisphaeriales</taxon>
        <taxon>Apiosporaceae</taxon>
        <taxon>Apiospora</taxon>
    </lineage>
</organism>
<dbReference type="SUPFAM" id="SSF53933">
    <property type="entry name" value="Microbial ribonucleases"/>
    <property type="match status" value="1"/>
</dbReference>
<dbReference type="InterPro" id="IPR016191">
    <property type="entry name" value="Ribonuclease/ribotoxin"/>
</dbReference>
<keyword evidence="5" id="KW-1185">Reference proteome</keyword>
<evidence type="ECO:0000313" key="5">
    <source>
        <dbReference type="Proteomes" id="UP001480595"/>
    </source>
</evidence>
<comment type="caution">
    <text evidence="4">The sequence shown here is derived from an EMBL/GenBank/DDBJ whole genome shotgun (WGS) entry which is preliminary data.</text>
</comment>
<evidence type="ECO:0000256" key="1">
    <source>
        <dbReference type="ARBA" id="ARBA00022722"/>
    </source>
</evidence>
<dbReference type="EMBL" id="JAQQWL010000006">
    <property type="protein sequence ID" value="KAK8069259.1"/>
    <property type="molecule type" value="Genomic_DNA"/>
</dbReference>
<evidence type="ECO:0000256" key="3">
    <source>
        <dbReference type="SAM" id="SignalP"/>
    </source>
</evidence>
<evidence type="ECO:0000313" key="4">
    <source>
        <dbReference type="EMBL" id="KAK8069259.1"/>
    </source>
</evidence>
<evidence type="ECO:0000256" key="2">
    <source>
        <dbReference type="ARBA" id="ARBA00022801"/>
    </source>
</evidence>
<dbReference type="GeneID" id="92090347"/>